<dbReference type="EMBL" id="BGZK01001530">
    <property type="protein sequence ID" value="GBP81779.1"/>
    <property type="molecule type" value="Genomic_DNA"/>
</dbReference>
<name>A0A4C1Z4F8_EUMVA</name>
<evidence type="ECO:0000313" key="2">
    <source>
        <dbReference type="Proteomes" id="UP000299102"/>
    </source>
</evidence>
<proteinExistence type="predicted"/>
<comment type="caution">
    <text evidence="1">The sequence shown here is derived from an EMBL/GenBank/DDBJ whole genome shotgun (WGS) entry which is preliminary data.</text>
</comment>
<evidence type="ECO:0000313" key="1">
    <source>
        <dbReference type="EMBL" id="GBP81779.1"/>
    </source>
</evidence>
<dbReference type="Proteomes" id="UP000299102">
    <property type="component" value="Unassembled WGS sequence"/>
</dbReference>
<gene>
    <name evidence="1" type="ORF">EVAR_66324_1</name>
</gene>
<reference evidence="1 2" key="1">
    <citation type="journal article" date="2019" name="Commun. Biol.">
        <title>The bagworm genome reveals a unique fibroin gene that provides high tensile strength.</title>
        <authorList>
            <person name="Kono N."/>
            <person name="Nakamura H."/>
            <person name="Ohtoshi R."/>
            <person name="Tomita M."/>
            <person name="Numata K."/>
            <person name="Arakawa K."/>
        </authorList>
    </citation>
    <scope>NUCLEOTIDE SEQUENCE [LARGE SCALE GENOMIC DNA]</scope>
</reference>
<sequence>MAQSKLKVAIDSCHQFGDSVFDRRYEMSSGEAPVVRAPLSGGGPFALRPRVITTPRNDTKYCQIIERGAPCTVCTPGTRLGPYPAARVVIDVYVNWTSLFQASTAPLLEVHRPTVHSYFHDAKPRASSSDRRTDVPSEVDDAQLLLFSGMSRGLRRSSQWRTPRGRVFNSCNEIKTPDCSVYDSTAFDSTDIVG</sequence>
<dbReference type="AlphaFoldDB" id="A0A4C1Z4F8"/>
<accession>A0A4C1Z4F8</accession>
<keyword evidence="2" id="KW-1185">Reference proteome</keyword>
<protein>
    <submittedName>
        <fullName evidence="1">Uncharacterized protein</fullName>
    </submittedName>
</protein>
<organism evidence="1 2">
    <name type="scientific">Eumeta variegata</name>
    <name type="common">Bagworm moth</name>
    <name type="synonym">Eumeta japonica</name>
    <dbReference type="NCBI Taxonomy" id="151549"/>
    <lineage>
        <taxon>Eukaryota</taxon>
        <taxon>Metazoa</taxon>
        <taxon>Ecdysozoa</taxon>
        <taxon>Arthropoda</taxon>
        <taxon>Hexapoda</taxon>
        <taxon>Insecta</taxon>
        <taxon>Pterygota</taxon>
        <taxon>Neoptera</taxon>
        <taxon>Endopterygota</taxon>
        <taxon>Lepidoptera</taxon>
        <taxon>Glossata</taxon>
        <taxon>Ditrysia</taxon>
        <taxon>Tineoidea</taxon>
        <taxon>Psychidae</taxon>
        <taxon>Oiketicinae</taxon>
        <taxon>Eumeta</taxon>
    </lineage>
</organism>